<organism evidence="5">
    <name type="scientific">marine metagenome</name>
    <dbReference type="NCBI Taxonomy" id="408172"/>
    <lineage>
        <taxon>unclassified sequences</taxon>
        <taxon>metagenomes</taxon>
        <taxon>ecological metagenomes</taxon>
    </lineage>
</organism>
<dbReference type="InterPro" id="IPR042115">
    <property type="entry name" value="PriA_3primeBD_sf"/>
</dbReference>
<dbReference type="EMBL" id="UINC01196538">
    <property type="protein sequence ID" value="SVE13580.1"/>
    <property type="molecule type" value="Genomic_DNA"/>
</dbReference>
<evidence type="ECO:0000256" key="2">
    <source>
        <dbReference type="ARBA" id="ARBA00022840"/>
    </source>
</evidence>
<reference evidence="5" key="1">
    <citation type="submission" date="2018-05" db="EMBL/GenBank/DDBJ databases">
        <authorList>
            <person name="Lanie J.A."/>
            <person name="Ng W.-L."/>
            <person name="Kazmierczak K.M."/>
            <person name="Andrzejewski T.M."/>
            <person name="Davidsen T.M."/>
            <person name="Wayne K.J."/>
            <person name="Tettelin H."/>
            <person name="Glass J.I."/>
            <person name="Rusch D."/>
            <person name="Podicherti R."/>
            <person name="Tsui H.-C.T."/>
            <person name="Winkler M.E."/>
        </authorList>
    </citation>
    <scope>NUCLEOTIDE SEQUENCE</scope>
</reference>
<sequence>MAQSSTVKERVKIALDEPLGLLDYSVPPELQSHIDIGYPVKVPLGNRHANGYIAQIVDSAAETPPTEFELRPIEQIDDSRPTLPRNLIELILFTADYYATQCGDVLHAALPAAARTTKTKYALSDAGKKALEGKLTDAQQQILEYGQTHAD</sequence>
<dbReference type="GO" id="GO:0006310">
    <property type="term" value="P:DNA recombination"/>
    <property type="evidence" value="ECO:0007669"/>
    <property type="project" value="TreeGrafter"/>
</dbReference>
<dbReference type="Pfam" id="PF17764">
    <property type="entry name" value="PriA_3primeBD"/>
    <property type="match status" value="1"/>
</dbReference>
<dbReference type="AlphaFoldDB" id="A0A383B196"/>
<name>A0A383B196_9ZZZZ</name>
<keyword evidence="2" id="KW-0067">ATP-binding</keyword>
<dbReference type="GO" id="GO:0005524">
    <property type="term" value="F:ATP binding"/>
    <property type="evidence" value="ECO:0007669"/>
    <property type="project" value="UniProtKB-KW"/>
</dbReference>
<dbReference type="GO" id="GO:0006302">
    <property type="term" value="P:double-strand break repair"/>
    <property type="evidence" value="ECO:0007669"/>
    <property type="project" value="TreeGrafter"/>
</dbReference>
<dbReference type="PANTHER" id="PTHR30580">
    <property type="entry name" value="PRIMOSOMAL PROTEIN N"/>
    <property type="match status" value="1"/>
</dbReference>
<dbReference type="GO" id="GO:0003677">
    <property type="term" value="F:DNA binding"/>
    <property type="evidence" value="ECO:0007669"/>
    <property type="project" value="UniProtKB-KW"/>
</dbReference>
<proteinExistence type="predicted"/>
<keyword evidence="1" id="KW-0547">Nucleotide-binding</keyword>
<gene>
    <name evidence="5" type="ORF">METZ01_LOCUS466434</name>
</gene>
<evidence type="ECO:0000256" key="3">
    <source>
        <dbReference type="ARBA" id="ARBA00023125"/>
    </source>
</evidence>
<feature type="domain" description="Primosomal protein N' 3' DNA-binding" evidence="4">
    <location>
        <begin position="14"/>
        <end position="111"/>
    </location>
</feature>
<keyword evidence="3" id="KW-0238">DNA-binding</keyword>
<dbReference type="InterPro" id="IPR041222">
    <property type="entry name" value="PriA_3primeBD"/>
</dbReference>
<feature type="non-terminal residue" evidence="5">
    <location>
        <position position="151"/>
    </location>
</feature>
<evidence type="ECO:0000259" key="4">
    <source>
        <dbReference type="Pfam" id="PF17764"/>
    </source>
</evidence>
<dbReference type="GO" id="GO:0043138">
    <property type="term" value="F:3'-5' DNA helicase activity"/>
    <property type="evidence" value="ECO:0007669"/>
    <property type="project" value="TreeGrafter"/>
</dbReference>
<protein>
    <recommendedName>
        <fullName evidence="4">Primosomal protein N' 3' DNA-binding domain-containing protein</fullName>
    </recommendedName>
</protein>
<accession>A0A383B196</accession>
<evidence type="ECO:0000313" key="5">
    <source>
        <dbReference type="EMBL" id="SVE13580.1"/>
    </source>
</evidence>
<dbReference type="Gene3D" id="3.40.1440.60">
    <property type="entry name" value="PriA, 3(prime) DNA-binding domain"/>
    <property type="match status" value="1"/>
</dbReference>
<dbReference type="GO" id="GO:0006270">
    <property type="term" value="P:DNA replication initiation"/>
    <property type="evidence" value="ECO:0007669"/>
    <property type="project" value="TreeGrafter"/>
</dbReference>
<dbReference type="PANTHER" id="PTHR30580:SF0">
    <property type="entry name" value="PRIMOSOMAL PROTEIN N"/>
    <property type="match status" value="1"/>
</dbReference>
<evidence type="ECO:0000256" key="1">
    <source>
        <dbReference type="ARBA" id="ARBA00022741"/>
    </source>
</evidence>